<dbReference type="PROSITE" id="PS50113">
    <property type="entry name" value="PAC"/>
    <property type="match status" value="2"/>
</dbReference>
<organism evidence="11 12">
    <name type="scientific">Rubrivivax gelatinosus (strain NBRC 100245 / IL144)</name>
    <dbReference type="NCBI Taxonomy" id="983917"/>
    <lineage>
        <taxon>Bacteria</taxon>
        <taxon>Pseudomonadati</taxon>
        <taxon>Pseudomonadota</taxon>
        <taxon>Betaproteobacteria</taxon>
        <taxon>Burkholderiales</taxon>
        <taxon>Sphaerotilaceae</taxon>
        <taxon>Rubrivivax</taxon>
    </lineage>
</organism>
<dbReference type="InterPro" id="IPR035965">
    <property type="entry name" value="PAS-like_dom_sf"/>
</dbReference>
<dbReference type="InterPro" id="IPR001610">
    <property type="entry name" value="PAC"/>
</dbReference>
<dbReference type="InterPro" id="IPR003661">
    <property type="entry name" value="HisK_dim/P_dom"/>
</dbReference>
<evidence type="ECO:0000256" key="7">
    <source>
        <dbReference type="SAM" id="Coils"/>
    </source>
</evidence>
<dbReference type="Pfam" id="PF00512">
    <property type="entry name" value="HisKA"/>
    <property type="match status" value="1"/>
</dbReference>
<dbReference type="SUPFAM" id="SSF55874">
    <property type="entry name" value="ATPase domain of HSP90 chaperone/DNA topoisomerase II/histidine kinase"/>
    <property type="match status" value="1"/>
</dbReference>
<dbReference type="InterPro" id="IPR005467">
    <property type="entry name" value="His_kinase_dom"/>
</dbReference>
<dbReference type="SUPFAM" id="SSF47384">
    <property type="entry name" value="Homodimeric domain of signal transducing histidine kinase"/>
    <property type="match status" value="1"/>
</dbReference>
<dbReference type="PANTHER" id="PTHR42878">
    <property type="entry name" value="TWO-COMPONENT HISTIDINE KINASE"/>
    <property type="match status" value="1"/>
</dbReference>
<evidence type="ECO:0000256" key="1">
    <source>
        <dbReference type="ARBA" id="ARBA00000085"/>
    </source>
</evidence>
<keyword evidence="12" id="KW-1185">Reference proteome</keyword>
<evidence type="ECO:0000313" key="11">
    <source>
        <dbReference type="EMBL" id="BAL95057.1"/>
    </source>
</evidence>
<evidence type="ECO:0000256" key="6">
    <source>
        <dbReference type="ARBA" id="ARBA00023136"/>
    </source>
</evidence>
<dbReference type="InterPro" id="IPR004358">
    <property type="entry name" value="Sig_transdc_His_kin-like_C"/>
</dbReference>
<evidence type="ECO:0000259" key="10">
    <source>
        <dbReference type="PROSITE" id="PS50113"/>
    </source>
</evidence>
<dbReference type="NCBIfam" id="TIGR00229">
    <property type="entry name" value="sensory_box"/>
    <property type="match status" value="2"/>
</dbReference>
<dbReference type="SMART" id="SM00086">
    <property type="entry name" value="PAC"/>
    <property type="match status" value="2"/>
</dbReference>
<keyword evidence="8" id="KW-0812">Transmembrane</keyword>
<dbReference type="GO" id="GO:0016020">
    <property type="term" value="C:membrane"/>
    <property type="evidence" value="ECO:0007669"/>
    <property type="project" value="UniProtKB-SubCell"/>
</dbReference>
<dbReference type="PRINTS" id="PR00344">
    <property type="entry name" value="BCTRLSENSOR"/>
</dbReference>
<dbReference type="GO" id="GO:0030295">
    <property type="term" value="F:protein kinase activator activity"/>
    <property type="evidence" value="ECO:0007669"/>
    <property type="project" value="TreeGrafter"/>
</dbReference>
<dbReference type="SMART" id="SM00388">
    <property type="entry name" value="HisKA"/>
    <property type="match status" value="1"/>
</dbReference>
<dbReference type="CDD" id="cd00082">
    <property type="entry name" value="HisKA"/>
    <property type="match status" value="1"/>
</dbReference>
<dbReference type="Pfam" id="PF02518">
    <property type="entry name" value="HATPase_c"/>
    <property type="match status" value="1"/>
</dbReference>
<dbReference type="eggNOG" id="COG2202">
    <property type="taxonomic scope" value="Bacteria"/>
</dbReference>
<dbReference type="PROSITE" id="PS50109">
    <property type="entry name" value="HIS_KIN"/>
    <property type="match status" value="1"/>
</dbReference>
<dbReference type="GO" id="GO:0000156">
    <property type="term" value="F:phosphorelay response regulator activity"/>
    <property type="evidence" value="ECO:0007669"/>
    <property type="project" value="TreeGrafter"/>
</dbReference>
<dbReference type="PANTHER" id="PTHR42878:SF15">
    <property type="entry name" value="BACTERIOPHYTOCHROME"/>
    <property type="match status" value="1"/>
</dbReference>
<keyword evidence="7" id="KW-0175">Coiled coil</keyword>
<dbReference type="SUPFAM" id="SSF55785">
    <property type="entry name" value="PYP-like sensor domain (PAS domain)"/>
    <property type="match status" value="2"/>
</dbReference>
<evidence type="ECO:0000256" key="8">
    <source>
        <dbReference type="SAM" id="Phobius"/>
    </source>
</evidence>
<dbReference type="Proteomes" id="UP000007883">
    <property type="component" value="Chromosome"/>
</dbReference>
<reference evidence="11 12" key="1">
    <citation type="journal article" date="2012" name="J. Bacteriol.">
        <title>Complete genome sequence of phototrophic betaproteobacterium Rubrivivax gelatinosus IL144.</title>
        <authorList>
            <person name="Nagashima S."/>
            <person name="Kamimura A."/>
            <person name="Shimizu T."/>
            <person name="Nakamura-isaki S."/>
            <person name="Aono E."/>
            <person name="Sakamoto K."/>
            <person name="Ichikawa N."/>
            <person name="Nakazawa H."/>
            <person name="Sekine M."/>
            <person name="Yamazaki S."/>
            <person name="Fujita N."/>
            <person name="Shimada K."/>
            <person name="Hanada S."/>
            <person name="Nagashima K.V.P."/>
        </authorList>
    </citation>
    <scope>NUCLEOTIDE SEQUENCE [LARGE SCALE GENOMIC DNA]</scope>
    <source>
        <strain evidence="12">NBRC 100245 / IL144</strain>
    </source>
</reference>
<dbReference type="RefSeq" id="WP_014427921.1">
    <property type="nucleotide sequence ID" value="NC_017075.1"/>
</dbReference>
<evidence type="ECO:0000313" key="12">
    <source>
        <dbReference type="Proteomes" id="UP000007883"/>
    </source>
</evidence>
<protein>
    <recommendedName>
        <fullName evidence="2">histidine kinase</fullName>
        <ecNumber evidence="2">2.7.13.3</ecNumber>
    </recommendedName>
</protein>
<feature type="domain" description="Histidine kinase" evidence="9">
    <location>
        <begin position="509"/>
        <end position="724"/>
    </location>
</feature>
<dbReference type="EC" id="2.7.13.3" evidence="2"/>
<keyword evidence="4 11" id="KW-0808">Transferase</keyword>
<evidence type="ECO:0000256" key="5">
    <source>
        <dbReference type="ARBA" id="ARBA00022777"/>
    </source>
</evidence>
<dbReference type="InterPro" id="IPR036890">
    <property type="entry name" value="HATPase_C_sf"/>
</dbReference>
<evidence type="ECO:0000256" key="2">
    <source>
        <dbReference type="ARBA" id="ARBA00012438"/>
    </source>
</evidence>
<dbReference type="KEGG" id="rge:RGE_17160"/>
<dbReference type="GO" id="GO:0000155">
    <property type="term" value="F:phosphorelay sensor kinase activity"/>
    <property type="evidence" value="ECO:0007669"/>
    <property type="project" value="InterPro"/>
</dbReference>
<comment type="catalytic activity">
    <reaction evidence="1">
        <text>ATP + protein L-histidine = ADP + protein N-phospho-L-histidine.</text>
        <dbReference type="EC" id="2.7.13.3"/>
    </reaction>
</comment>
<feature type="transmembrane region" description="Helical" evidence="8">
    <location>
        <begin position="38"/>
        <end position="56"/>
    </location>
</feature>
<dbReference type="Gene3D" id="3.30.450.20">
    <property type="entry name" value="PAS domain"/>
    <property type="match status" value="2"/>
</dbReference>
<dbReference type="GO" id="GO:0007234">
    <property type="term" value="P:osmosensory signaling via phosphorelay pathway"/>
    <property type="evidence" value="ECO:0007669"/>
    <property type="project" value="TreeGrafter"/>
</dbReference>
<dbReference type="STRING" id="983917.RGE_17160"/>
<proteinExistence type="predicted"/>
<accession>I0HPX0</accession>
<dbReference type="InterPro" id="IPR050351">
    <property type="entry name" value="BphY/WalK/GraS-like"/>
</dbReference>
<dbReference type="HOGENOM" id="CLU_381672_0_0_4"/>
<keyword evidence="6 8" id="KW-0472">Membrane</keyword>
<dbReference type="Gene3D" id="1.10.287.130">
    <property type="match status" value="1"/>
</dbReference>
<keyword evidence="8" id="KW-1133">Transmembrane helix</keyword>
<feature type="domain" description="PAC" evidence="10">
    <location>
        <begin position="428"/>
        <end position="480"/>
    </location>
</feature>
<dbReference type="InterPro" id="IPR036097">
    <property type="entry name" value="HisK_dim/P_sf"/>
</dbReference>
<dbReference type="SMART" id="SM00387">
    <property type="entry name" value="HATPase_c"/>
    <property type="match status" value="1"/>
</dbReference>
<evidence type="ECO:0000259" key="9">
    <source>
        <dbReference type="PROSITE" id="PS50109"/>
    </source>
</evidence>
<keyword evidence="3" id="KW-0597">Phosphoprotein</keyword>
<dbReference type="EMBL" id="AP012320">
    <property type="protein sequence ID" value="BAL95057.1"/>
    <property type="molecule type" value="Genomic_DNA"/>
</dbReference>
<feature type="domain" description="PAC" evidence="10">
    <location>
        <begin position="301"/>
        <end position="354"/>
    </location>
</feature>
<dbReference type="InterPro" id="IPR000700">
    <property type="entry name" value="PAS-assoc_C"/>
</dbReference>
<evidence type="ECO:0000256" key="4">
    <source>
        <dbReference type="ARBA" id="ARBA00022679"/>
    </source>
</evidence>
<feature type="coiled-coil region" evidence="7">
    <location>
        <begin position="471"/>
        <end position="502"/>
    </location>
</feature>
<name>I0HPX0_RUBGI</name>
<dbReference type="InterPro" id="IPR003594">
    <property type="entry name" value="HATPase_dom"/>
</dbReference>
<dbReference type="InterPro" id="IPR000014">
    <property type="entry name" value="PAS"/>
</dbReference>
<evidence type="ECO:0000256" key="3">
    <source>
        <dbReference type="ARBA" id="ARBA00022553"/>
    </source>
</evidence>
<gene>
    <name evidence="11" type="ordered locus">RGE_17160</name>
</gene>
<dbReference type="CDD" id="cd00130">
    <property type="entry name" value="PAS"/>
    <property type="match status" value="2"/>
</dbReference>
<keyword evidence="5 11" id="KW-0418">Kinase</keyword>
<sequence length="725" mass="79630">MGNIDTAWTASAPGSAAAGAEAARTLLERLRSCAERRWIVLLAGPACAAALLIALLQQRPGGTLAEAADGLGAATSQLAWATASDAGPGERLRSSAELKRRVAALKAAGASAGFEAPGITLLESRLAALGPQADRAELQALAQTADHVGAAVRHEVALRQERLERWLKALSAALALTLLLPAHGLWRQRRRLRRALREFSDTLARSGDTVAPELTAPEAAPAEVSERRWRALADLSADWYWETDEQMRLSWVSSSTPLTTQLGWPIGELLGRRRDEIGAYDAPALGWDWLAERMTRRESFRDLELRARSRRGEHALWIQLSGRPRYDTAGRFCGYEGVGRDISTRKLDYERQRESEQRWALMVDLASDWYWETDAEHRLQPVGRAVYRSAVDYYEPGDGRTRWEVHAATPAEWWEQHRADLAARRPFRSFEFPTQAADGSHHWVSISGIARFDGQGRFLGYRGVGRDITVRKQAEDVLRRDNEALQQAVAERTRELEQINLDLDAFSRQLAHELRTPIGHVEGVAQLLSTRAAARLDAGDRELLALQARAARTMRETLEALMLLARSTVQAMPMEAVDLSRLAEEAAAELPELPRAAPVAWTIEPGLKVHGCPGALRIVLANLLGNAAKFTRRVEEPRVRLAASLQDDGRLRVTVEDNGAGFDPALAGRLFVPFSRLHAGEDYGGTGVGLSIVQRIVERHGGTVAAYGAPGLGARFEFTLAPAAA</sequence>
<dbReference type="Gene3D" id="3.30.565.10">
    <property type="entry name" value="Histidine kinase-like ATPase, C-terminal domain"/>
    <property type="match status" value="1"/>
</dbReference>
<dbReference type="PATRIC" id="fig|983917.3.peg.1680"/>
<dbReference type="AlphaFoldDB" id="I0HPX0"/>
<dbReference type="eggNOG" id="COG4251">
    <property type="taxonomic scope" value="Bacteria"/>
</dbReference>